<feature type="compositionally biased region" description="Basic and acidic residues" evidence="1">
    <location>
        <begin position="155"/>
        <end position="172"/>
    </location>
</feature>
<reference evidence="2" key="1">
    <citation type="journal article" date="2020" name="Stud. Mycol.">
        <title>101 Dothideomycetes genomes: a test case for predicting lifestyles and emergence of pathogens.</title>
        <authorList>
            <person name="Haridas S."/>
            <person name="Albert R."/>
            <person name="Binder M."/>
            <person name="Bloem J."/>
            <person name="Labutti K."/>
            <person name="Salamov A."/>
            <person name="Andreopoulos B."/>
            <person name="Baker S."/>
            <person name="Barry K."/>
            <person name="Bills G."/>
            <person name="Bluhm B."/>
            <person name="Cannon C."/>
            <person name="Castanera R."/>
            <person name="Culley D."/>
            <person name="Daum C."/>
            <person name="Ezra D."/>
            <person name="Gonzalez J."/>
            <person name="Henrissat B."/>
            <person name="Kuo A."/>
            <person name="Liang C."/>
            <person name="Lipzen A."/>
            <person name="Lutzoni F."/>
            <person name="Magnuson J."/>
            <person name="Mondo S."/>
            <person name="Nolan M."/>
            <person name="Ohm R."/>
            <person name="Pangilinan J."/>
            <person name="Park H.-J."/>
            <person name="Ramirez L."/>
            <person name="Alfaro M."/>
            <person name="Sun H."/>
            <person name="Tritt A."/>
            <person name="Yoshinaga Y."/>
            <person name="Zwiers L.-H."/>
            <person name="Turgeon B."/>
            <person name="Goodwin S."/>
            <person name="Spatafora J."/>
            <person name="Crous P."/>
            <person name="Grigoriev I."/>
        </authorList>
    </citation>
    <scope>NUCLEOTIDE SEQUENCE</scope>
    <source>
        <strain evidence="2">CBS 113389</strain>
    </source>
</reference>
<dbReference type="RefSeq" id="XP_033590077.1">
    <property type="nucleotide sequence ID" value="XM_033729606.1"/>
</dbReference>
<evidence type="ECO:0000256" key="1">
    <source>
        <dbReference type="SAM" id="MobiDB-lite"/>
    </source>
</evidence>
<keyword evidence="3" id="KW-1185">Reference proteome</keyword>
<evidence type="ECO:0000313" key="3">
    <source>
        <dbReference type="Proteomes" id="UP000799767"/>
    </source>
</evidence>
<dbReference type="GeneID" id="54470608"/>
<sequence length="242" mass="27044">MVGLGVRCPSTRPSYLRSIIPNPSVERLRFINHLPQLPVTPSTAAIPHPAADVESRWRRPAACDMPSARCTCTQPRPFVLGLCALAGIWRSTGRWRGGSRGSGRRSSARRLGCTCCGGRRLERSWGSNSKCRLNANEQEGRNDSGPANKSQTDVCDFKQSEEKRIGSRGRREASERCQTRAFIHHSSRPNNDRRQRVHIIDTVQKRESLRQQRKGCACLAAATLNPARRCCLRMHTMLESGI</sequence>
<accession>A0A6A6PW36</accession>
<feature type="region of interest" description="Disordered" evidence="1">
    <location>
        <begin position="137"/>
        <end position="172"/>
    </location>
</feature>
<name>A0A6A6PW36_9PEZI</name>
<organism evidence="2 3">
    <name type="scientific">Neohortaea acidophila</name>
    <dbReference type="NCBI Taxonomy" id="245834"/>
    <lineage>
        <taxon>Eukaryota</taxon>
        <taxon>Fungi</taxon>
        <taxon>Dikarya</taxon>
        <taxon>Ascomycota</taxon>
        <taxon>Pezizomycotina</taxon>
        <taxon>Dothideomycetes</taxon>
        <taxon>Dothideomycetidae</taxon>
        <taxon>Mycosphaerellales</taxon>
        <taxon>Teratosphaeriaceae</taxon>
        <taxon>Neohortaea</taxon>
    </lineage>
</organism>
<dbReference type="EMBL" id="MU001635">
    <property type="protein sequence ID" value="KAF2483507.1"/>
    <property type="molecule type" value="Genomic_DNA"/>
</dbReference>
<evidence type="ECO:0000313" key="2">
    <source>
        <dbReference type="EMBL" id="KAF2483507.1"/>
    </source>
</evidence>
<proteinExistence type="predicted"/>
<dbReference type="Proteomes" id="UP000799767">
    <property type="component" value="Unassembled WGS sequence"/>
</dbReference>
<dbReference type="AlphaFoldDB" id="A0A6A6PW36"/>
<protein>
    <submittedName>
        <fullName evidence="2">Uncharacterized protein</fullName>
    </submittedName>
</protein>
<gene>
    <name evidence="2" type="ORF">BDY17DRAFT_148921</name>
</gene>